<dbReference type="GO" id="GO:0043190">
    <property type="term" value="C:ATP-binding cassette (ABC) transporter complex"/>
    <property type="evidence" value="ECO:0007669"/>
    <property type="project" value="InterPro"/>
</dbReference>
<accession>A0A5B9DNP2</accession>
<evidence type="ECO:0000259" key="4">
    <source>
        <dbReference type="Pfam" id="PF00496"/>
    </source>
</evidence>
<dbReference type="GO" id="GO:0030288">
    <property type="term" value="C:outer membrane-bounded periplasmic space"/>
    <property type="evidence" value="ECO:0007669"/>
    <property type="project" value="UniProtKB-ARBA"/>
</dbReference>
<dbReference type="PIRSF" id="PIRSF002741">
    <property type="entry name" value="MppA"/>
    <property type="match status" value="1"/>
</dbReference>
<evidence type="ECO:0000313" key="5">
    <source>
        <dbReference type="EMBL" id="QEE20098.1"/>
    </source>
</evidence>
<proteinExistence type="inferred from homology"/>
<dbReference type="PANTHER" id="PTHR30290:SF82">
    <property type="entry name" value="ABC-TYPE DIPEPTIDE_OLIGOPEPTIDE TRANSPORT SYSTEM, PERIPLASMIC COMPONENT"/>
    <property type="match status" value="1"/>
</dbReference>
<comment type="subcellular location">
    <subcellularLocation>
        <location evidence="1">Periplasm</location>
    </subcellularLocation>
</comment>
<protein>
    <submittedName>
        <fullName evidence="5">ABC transporter substrate-binding protein</fullName>
    </submittedName>
</protein>
<dbReference type="Gene3D" id="3.90.76.10">
    <property type="entry name" value="Dipeptide-binding Protein, Domain 1"/>
    <property type="match status" value="1"/>
</dbReference>
<dbReference type="EMBL" id="CP041690">
    <property type="protein sequence ID" value="QEE20098.1"/>
    <property type="molecule type" value="Genomic_DNA"/>
</dbReference>
<dbReference type="SUPFAM" id="SSF53850">
    <property type="entry name" value="Periplasmic binding protein-like II"/>
    <property type="match status" value="1"/>
</dbReference>
<evidence type="ECO:0000256" key="1">
    <source>
        <dbReference type="ARBA" id="ARBA00004418"/>
    </source>
</evidence>
<dbReference type="CDD" id="cd08509">
    <property type="entry name" value="PBP2_TmCBP_oligosaccharides_like"/>
    <property type="match status" value="1"/>
</dbReference>
<gene>
    <name evidence="5" type="ORF">FNA67_07880</name>
</gene>
<comment type="similarity">
    <text evidence="2">Belongs to the bacterial solute-binding protein 5 family.</text>
</comment>
<dbReference type="InterPro" id="IPR000914">
    <property type="entry name" value="SBP_5_dom"/>
</dbReference>
<dbReference type="InterPro" id="IPR039424">
    <property type="entry name" value="SBP_5"/>
</dbReference>
<evidence type="ECO:0000313" key="6">
    <source>
        <dbReference type="Proteomes" id="UP000321062"/>
    </source>
</evidence>
<name>A0A5B9DNP2_9HYPH</name>
<dbReference type="Pfam" id="PF00496">
    <property type="entry name" value="SBP_bac_5"/>
    <property type="match status" value="1"/>
</dbReference>
<organism evidence="5 6">
    <name type="scientific">Paradevosia tibetensis</name>
    <dbReference type="NCBI Taxonomy" id="1447062"/>
    <lineage>
        <taxon>Bacteria</taxon>
        <taxon>Pseudomonadati</taxon>
        <taxon>Pseudomonadota</taxon>
        <taxon>Alphaproteobacteria</taxon>
        <taxon>Hyphomicrobiales</taxon>
        <taxon>Devosiaceae</taxon>
        <taxon>Paradevosia</taxon>
    </lineage>
</organism>
<evidence type="ECO:0000256" key="3">
    <source>
        <dbReference type="SAM" id="MobiDB-lite"/>
    </source>
</evidence>
<reference evidence="5 6" key="1">
    <citation type="journal article" date="2015" name="Int. J. Syst. Evol. Microbiol.">
        <title>Youhaiella tibetensis gen. nov., sp. nov., isolated from subsurface sediment.</title>
        <authorList>
            <person name="Wang Y.X."/>
            <person name="Huang F.Q."/>
            <person name="Nogi Y."/>
            <person name="Pang S.J."/>
            <person name="Wang P.K."/>
            <person name="Lv J."/>
        </authorList>
    </citation>
    <scope>NUCLEOTIDE SEQUENCE [LARGE SCALE GENOMIC DNA]</scope>
    <source>
        <strain evidence="6">fig4</strain>
    </source>
</reference>
<evidence type="ECO:0000256" key="2">
    <source>
        <dbReference type="ARBA" id="ARBA00005695"/>
    </source>
</evidence>
<dbReference type="OrthoDB" id="9803988at2"/>
<dbReference type="Gene3D" id="3.40.190.10">
    <property type="entry name" value="Periplasmic binding protein-like II"/>
    <property type="match status" value="1"/>
</dbReference>
<dbReference type="Proteomes" id="UP000321062">
    <property type="component" value="Chromosome"/>
</dbReference>
<dbReference type="PANTHER" id="PTHR30290">
    <property type="entry name" value="PERIPLASMIC BINDING COMPONENT OF ABC TRANSPORTER"/>
    <property type="match status" value="1"/>
</dbReference>
<feature type="region of interest" description="Disordered" evidence="3">
    <location>
        <begin position="1"/>
        <end position="21"/>
    </location>
</feature>
<dbReference type="GO" id="GO:1904680">
    <property type="term" value="F:peptide transmembrane transporter activity"/>
    <property type="evidence" value="ECO:0007669"/>
    <property type="project" value="TreeGrafter"/>
</dbReference>
<dbReference type="AlphaFoldDB" id="A0A5B9DNP2"/>
<keyword evidence="6" id="KW-1185">Reference proteome</keyword>
<dbReference type="InterPro" id="IPR030678">
    <property type="entry name" value="Peptide/Ni-bd"/>
</dbReference>
<sequence>MTTNESQEDNMHKASSSTRRRGGISGVLEGIRTGFLATAMGAALLSGTLVTAQPALAEVPLDQLVRIVAEGGSSFTRTFNPFSPTTRWVSLRTMYEPLMIQNYATGKLDPWLGTDYKWSDDALSLTVTLRNDVKWSDGQPFTADDVVFTFNLMRDNPGLIGPASGAFGQYLKSVEAVDPTTVKFTFSTTYTPGLYSLVDQFIVPEHVWKDVKDPVTFENADPVGTGPFTTIDAFGTDRYQVTQNPNYWQPLKIQGVFVQGFNGNDQVSAAVLSGNIDWGGLVPDPDTTFVPLDPEHFGYWWPRTSVVLLQANTTDPSLGDVNVRKAISMALDRQRMINTGVWGKSVPANATGLPEAPFKDWLDAKVIADGQGWVSMDPDAANKLLDDSSYAKGPDGIRVGKDGKPLKYDIIVPSGWNDWVSASQIVAENLKDIGIDVTLRTTTADSWTNSTFTGQFQLSLGTAQRTATPFEFYRNNMATTSVKPVGTASPNNQQRYGDPKVDELLSKFAASTDASEQKAIIAELEGMFSQAAPAIPLYEQPDWGLYNTRRFTGFPNEKDPYAPLSLQMTNGPLLVWPHLERRAE</sequence>
<dbReference type="Gene3D" id="3.10.105.10">
    <property type="entry name" value="Dipeptide-binding Protein, Domain 3"/>
    <property type="match status" value="1"/>
</dbReference>
<dbReference type="GO" id="GO:0015833">
    <property type="term" value="P:peptide transport"/>
    <property type="evidence" value="ECO:0007669"/>
    <property type="project" value="TreeGrafter"/>
</dbReference>
<feature type="domain" description="Solute-binding protein family 5" evidence="4">
    <location>
        <begin position="108"/>
        <end position="472"/>
    </location>
</feature>
<dbReference type="KEGG" id="yti:FNA67_07880"/>